<dbReference type="PANTHER" id="PTHR47894">
    <property type="entry name" value="HTH-TYPE TRANSCRIPTIONAL REGULATOR GADX"/>
    <property type="match status" value="1"/>
</dbReference>
<dbReference type="Pfam" id="PF12833">
    <property type="entry name" value="HTH_18"/>
    <property type="match status" value="1"/>
</dbReference>
<dbReference type="Proteomes" id="UP000494201">
    <property type="component" value="Unassembled WGS sequence"/>
</dbReference>
<sequence length="468" mass="50509">MIPAAEKMIETDTRAATGASTRWASVSIATLTPSVAQINTWNRLAEPFAWQAGGFQAGRPCLLAGPHRVAPTVYQGEPCGAWERSRAELRAVNDIESDAESAMPRSTPLNPTAAGAAPLPDTPPAHASREKRFSPAKLAVLVGVTRELGLDPGAVLDGTGLSPAAIADPFTLTSSLQFLTAARNAIDRYDGSDLGVRVGRRLHASSYGMYGYAMLCSESLAHAFDSAVKYHQLANGMLAIRWVEQGDTASWLFPDLHEAALPEPALPLYRFLIDMQFALHVTIIKDVMGAWCVPARAQFAQPRPAHAAQLADALECPIAYDQPHHVLSYPAAWLARAPQLANPITAAQVSSHCARLLDELRSQAGLTRRVYQELTRTPGQFPDIDAIADTLCMTSRTLRRKLDAEGTSYSALLTSVRKALAIDYLTTTTLSTEDIALTLGFSDAVGFRHAFKRWTGTTPSGVRRKRGG</sequence>
<evidence type="ECO:0000313" key="7">
    <source>
        <dbReference type="Proteomes" id="UP000494201"/>
    </source>
</evidence>
<accession>A0A6P2GF47</accession>
<dbReference type="GO" id="GO:0000976">
    <property type="term" value="F:transcription cis-regulatory region binding"/>
    <property type="evidence" value="ECO:0007669"/>
    <property type="project" value="TreeGrafter"/>
</dbReference>
<dbReference type="GO" id="GO:0005829">
    <property type="term" value="C:cytosol"/>
    <property type="evidence" value="ECO:0007669"/>
    <property type="project" value="TreeGrafter"/>
</dbReference>
<organism evidence="6 7">
    <name type="scientific">Burkholderia anthina</name>
    <dbReference type="NCBI Taxonomy" id="179879"/>
    <lineage>
        <taxon>Bacteria</taxon>
        <taxon>Pseudomonadati</taxon>
        <taxon>Pseudomonadota</taxon>
        <taxon>Betaproteobacteria</taxon>
        <taxon>Burkholderiales</taxon>
        <taxon>Burkholderiaceae</taxon>
        <taxon>Burkholderia</taxon>
        <taxon>Burkholderia cepacia complex</taxon>
    </lineage>
</organism>
<proteinExistence type="predicted"/>
<keyword evidence="2" id="KW-0238">DNA-binding</keyword>
<gene>
    <name evidence="6" type="ORF">BAN20980_05087</name>
</gene>
<evidence type="ECO:0000256" key="2">
    <source>
        <dbReference type="ARBA" id="ARBA00023125"/>
    </source>
</evidence>
<dbReference type="EMBL" id="CABVLY010000022">
    <property type="protein sequence ID" value="VVU52352.1"/>
    <property type="molecule type" value="Genomic_DNA"/>
</dbReference>
<protein>
    <submittedName>
        <fullName evidence="6">AraC family transcriptional regulator</fullName>
    </submittedName>
</protein>
<evidence type="ECO:0000313" key="6">
    <source>
        <dbReference type="EMBL" id="VVU52352.1"/>
    </source>
</evidence>
<dbReference type="SUPFAM" id="SSF46689">
    <property type="entry name" value="Homeodomain-like"/>
    <property type="match status" value="1"/>
</dbReference>
<evidence type="ECO:0000256" key="4">
    <source>
        <dbReference type="SAM" id="MobiDB-lite"/>
    </source>
</evidence>
<name>A0A6P2GF47_9BURK</name>
<dbReference type="AlphaFoldDB" id="A0A6P2GF47"/>
<dbReference type="InterPro" id="IPR032687">
    <property type="entry name" value="AraC-type_N"/>
</dbReference>
<reference evidence="6 7" key="1">
    <citation type="submission" date="2019-09" db="EMBL/GenBank/DDBJ databases">
        <authorList>
            <person name="Depoorter E."/>
        </authorList>
    </citation>
    <scope>NUCLEOTIDE SEQUENCE [LARGE SCALE GENOMIC DNA]</scope>
    <source>
        <strain evidence="6">LMG 20980</strain>
    </source>
</reference>
<feature type="region of interest" description="Disordered" evidence="4">
    <location>
        <begin position="97"/>
        <end position="131"/>
    </location>
</feature>
<dbReference type="PANTHER" id="PTHR47894:SF1">
    <property type="entry name" value="HTH-TYPE TRANSCRIPTIONAL REGULATOR VQSM"/>
    <property type="match status" value="1"/>
</dbReference>
<dbReference type="InterPro" id="IPR018060">
    <property type="entry name" value="HTH_AraC"/>
</dbReference>
<dbReference type="PROSITE" id="PS01124">
    <property type="entry name" value="HTH_ARAC_FAMILY_2"/>
    <property type="match status" value="1"/>
</dbReference>
<keyword evidence="3" id="KW-0804">Transcription</keyword>
<feature type="domain" description="HTH araC/xylS-type" evidence="5">
    <location>
        <begin position="368"/>
        <end position="465"/>
    </location>
</feature>
<dbReference type="SMART" id="SM00342">
    <property type="entry name" value="HTH_ARAC"/>
    <property type="match status" value="1"/>
</dbReference>
<dbReference type="Gene3D" id="1.10.10.60">
    <property type="entry name" value="Homeodomain-like"/>
    <property type="match status" value="1"/>
</dbReference>
<dbReference type="InterPro" id="IPR009057">
    <property type="entry name" value="Homeodomain-like_sf"/>
</dbReference>
<keyword evidence="1" id="KW-0805">Transcription regulation</keyword>
<dbReference type="Pfam" id="PF12625">
    <property type="entry name" value="Arabinose_bd"/>
    <property type="match status" value="1"/>
</dbReference>
<dbReference type="GO" id="GO:0003700">
    <property type="term" value="F:DNA-binding transcription factor activity"/>
    <property type="evidence" value="ECO:0007669"/>
    <property type="project" value="InterPro"/>
</dbReference>
<evidence type="ECO:0000256" key="1">
    <source>
        <dbReference type="ARBA" id="ARBA00023015"/>
    </source>
</evidence>
<evidence type="ECO:0000259" key="5">
    <source>
        <dbReference type="PROSITE" id="PS01124"/>
    </source>
</evidence>
<evidence type="ECO:0000256" key="3">
    <source>
        <dbReference type="ARBA" id="ARBA00023163"/>
    </source>
</evidence>